<evidence type="ECO:0000313" key="2">
    <source>
        <dbReference type="Proteomes" id="UP001152888"/>
    </source>
</evidence>
<gene>
    <name evidence="1" type="ORF">ACAOBT_LOCUS20304</name>
</gene>
<dbReference type="Proteomes" id="UP001152888">
    <property type="component" value="Unassembled WGS sequence"/>
</dbReference>
<accession>A0A9P0LHU1</accession>
<evidence type="ECO:0000313" key="1">
    <source>
        <dbReference type="EMBL" id="CAH1991494.1"/>
    </source>
</evidence>
<reference evidence="1" key="1">
    <citation type="submission" date="2022-03" db="EMBL/GenBank/DDBJ databases">
        <authorList>
            <person name="Sayadi A."/>
        </authorList>
    </citation>
    <scope>NUCLEOTIDE SEQUENCE</scope>
</reference>
<proteinExistence type="predicted"/>
<organism evidence="1 2">
    <name type="scientific">Acanthoscelides obtectus</name>
    <name type="common">Bean weevil</name>
    <name type="synonym">Bruchus obtectus</name>
    <dbReference type="NCBI Taxonomy" id="200917"/>
    <lineage>
        <taxon>Eukaryota</taxon>
        <taxon>Metazoa</taxon>
        <taxon>Ecdysozoa</taxon>
        <taxon>Arthropoda</taxon>
        <taxon>Hexapoda</taxon>
        <taxon>Insecta</taxon>
        <taxon>Pterygota</taxon>
        <taxon>Neoptera</taxon>
        <taxon>Endopterygota</taxon>
        <taxon>Coleoptera</taxon>
        <taxon>Polyphaga</taxon>
        <taxon>Cucujiformia</taxon>
        <taxon>Chrysomeloidea</taxon>
        <taxon>Chrysomelidae</taxon>
        <taxon>Bruchinae</taxon>
        <taxon>Bruchini</taxon>
        <taxon>Acanthoscelides</taxon>
    </lineage>
</organism>
<sequence>MEHYVKRYQKLPTSKLHRLSHDSSSYISNLYEASVINFGHQRATSFFRREPDPVPPLVNLLHVTPYGPLVPHYIRCDLSRYATSMTVEVHHVRYQRQSAL</sequence>
<dbReference type="AlphaFoldDB" id="A0A9P0LHU1"/>
<keyword evidence="2" id="KW-1185">Reference proteome</keyword>
<protein>
    <submittedName>
        <fullName evidence="1">Uncharacterized protein</fullName>
    </submittedName>
</protein>
<dbReference type="EMBL" id="CAKOFQ010007115">
    <property type="protein sequence ID" value="CAH1991494.1"/>
    <property type="molecule type" value="Genomic_DNA"/>
</dbReference>
<name>A0A9P0LHU1_ACAOB</name>
<comment type="caution">
    <text evidence="1">The sequence shown here is derived from an EMBL/GenBank/DDBJ whole genome shotgun (WGS) entry which is preliminary data.</text>
</comment>